<dbReference type="InterPro" id="IPR004045">
    <property type="entry name" value="Glutathione_S-Trfase_N"/>
</dbReference>
<name>A0A937JAY3_9GAMM</name>
<dbReference type="EMBL" id="JADHSG010000003">
    <property type="protein sequence ID" value="MBL6903145.1"/>
    <property type="molecule type" value="Genomic_DNA"/>
</dbReference>
<gene>
    <name evidence="2" type="ORF">ISR29_02980</name>
</gene>
<accession>A0A937JAY3</accession>
<dbReference type="SUPFAM" id="SSF47616">
    <property type="entry name" value="GST C-terminal domain-like"/>
    <property type="match status" value="1"/>
</dbReference>
<organism evidence="2 3">
    <name type="scientific">SAR86 cluster bacterium</name>
    <dbReference type="NCBI Taxonomy" id="2030880"/>
    <lineage>
        <taxon>Bacteria</taxon>
        <taxon>Pseudomonadati</taxon>
        <taxon>Pseudomonadota</taxon>
        <taxon>Gammaproteobacteria</taxon>
        <taxon>SAR86 cluster</taxon>
    </lineage>
</organism>
<dbReference type="InterPro" id="IPR036249">
    <property type="entry name" value="Thioredoxin-like_sf"/>
</dbReference>
<comment type="caution">
    <text evidence="2">The sequence shown here is derived from an EMBL/GenBank/DDBJ whole genome shotgun (WGS) entry which is preliminary data.</text>
</comment>
<evidence type="ECO:0000259" key="1">
    <source>
        <dbReference type="Pfam" id="PF13417"/>
    </source>
</evidence>
<evidence type="ECO:0000313" key="2">
    <source>
        <dbReference type="EMBL" id="MBL6903145.1"/>
    </source>
</evidence>
<evidence type="ECO:0000313" key="3">
    <source>
        <dbReference type="Proteomes" id="UP000705230"/>
    </source>
</evidence>
<dbReference type="Gene3D" id="3.40.30.10">
    <property type="entry name" value="Glutaredoxin"/>
    <property type="match status" value="1"/>
</dbReference>
<sequence length="345" mass="39543">MTERIKVFGAPASPYTQKMISIMRYRHIAYEFYIGDVSGRLSRIEGIEPPKPVLLPTLLLKDGQGNLKATTDTTPIIKRFENEYPDRKLLPEDPALSFINYLLEDFGDEWVTKYMFHYRWYFEEDANNASTILPLSDLATDMDDGTLKEVKKMIHDRQHGRLWVVGSNDTTAKLIDSSYRRFVKLMDDHLSVSRFLFGEKPSSADFAIYGQLTQLIGFDPTSRRIASENSLRLVSWVDVMADLSGHDVNNSNWTSLEDSPPSLKEIMKEFGQMYVPALLANAKAIMEGDETWETEIDGSTWKQKAFPYQAKCLKWIKEEFNTLSKNDKTRIKTFLEGTGCEAILD</sequence>
<feature type="domain" description="GST N-terminal" evidence="1">
    <location>
        <begin position="8"/>
        <end position="87"/>
    </location>
</feature>
<reference evidence="2" key="1">
    <citation type="submission" date="2020-10" db="EMBL/GenBank/DDBJ databases">
        <title>Microbiome of the Black Sea water column analyzed by genome centric metagenomics.</title>
        <authorList>
            <person name="Cabello-Yeves P.J."/>
            <person name="Callieri C."/>
            <person name="Picazo A."/>
            <person name="Mehrshad M."/>
            <person name="Haro-Moreno J.M."/>
            <person name="Roda-Garcia J."/>
            <person name="Dzembekova N."/>
            <person name="Slabakova V."/>
            <person name="Slabakova N."/>
            <person name="Moncheva S."/>
            <person name="Rodriguez-Valera F."/>
        </authorList>
    </citation>
    <scope>NUCLEOTIDE SEQUENCE</scope>
    <source>
        <strain evidence="2">BS30m-G43</strain>
    </source>
</reference>
<proteinExistence type="predicted"/>
<dbReference type="Gene3D" id="1.20.1050.10">
    <property type="match status" value="2"/>
</dbReference>
<dbReference type="Pfam" id="PF13417">
    <property type="entry name" value="GST_N_3"/>
    <property type="match status" value="1"/>
</dbReference>
<dbReference type="Proteomes" id="UP000705230">
    <property type="component" value="Unassembled WGS sequence"/>
</dbReference>
<dbReference type="InterPro" id="IPR036282">
    <property type="entry name" value="Glutathione-S-Trfase_C_sf"/>
</dbReference>
<protein>
    <submittedName>
        <fullName evidence="2">Glutathione S-transferase N-terminal domain-containing protein</fullName>
    </submittedName>
</protein>
<dbReference type="AlphaFoldDB" id="A0A937JAY3"/>
<dbReference type="SUPFAM" id="SSF52833">
    <property type="entry name" value="Thioredoxin-like"/>
    <property type="match status" value="1"/>
</dbReference>